<keyword evidence="2" id="KW-0812">Transmembrane</keyword>
<dbReference type="Pfam" id="PF16074">
    <property type="entry name" value="PilW"/>
    <property type="match status" value="1"/>
</dbReference>
<dbReference type="KEGG" id="pvac:HC248_01749"/>
<name>A0A6H2H9H3_9BURK</name>
<evidence type="ECO:0000313" key="4">
    <source>
        <dbReference type="Proteomes" id="UP000502041"/>
    </source>
</evidence>
<dbReference type="Proteomes" id="UP000502041">
    <property type="component" value="Chromosome"/>
</dbReference>
<dbReference type="InterPro" id="IPR032092">
    <property type="entry name" value="PilW"/>
</dbReference>
<dbReference type="EMBL" id="CP051461">
    <property type="protein sequence ID" value="QJC56443.1"/>
    <property type="molecule type" value="Genomic_DNA"/>
</dbReference>
<protein>
    <recommendedName>
        <fullName evidence="5">Type IV pilus assembly protein PilW</fullName>
    </recommendedName>
</protein>
<keyword evidence="2" id="KW-1133">Transmembrane helix</keyword>
<accession>A0A6H2H9H3</accession>
<feature type="region of interest" description="Disordered" evidence="1">
    <location>
        <begin position="189"/>
        <end position="211"/>
    </location>
</feature>
<proteinExistence type="predicted"/>
<keyword evidence="2" id="KW-0472">Membrane</keyword>
<evidence type="ECO:0000256" key="2">
    <source>
        <dbReference type="SAM" id="Phobius"/>
    </source>
</evidence>
<evidence type="ECO:0000256" key="1">
    <source>
        <dbReference type="SAM" id="MobiDB-lite"/>
    </source>
</evidence>
<keyword evidence="4" id="KW-1185">Reference proteome</keyword>
<feature type="transmembrane region" description="Helical" evidence="2">
    <location>
        <begin position="12"/>
        <end position="38"/>
    </location>
</feature>
<evidence type="ECO:0008006" key="5">
    <source>
        <dbReference type="Google" id="ProtNLM"/>
    </source>
</evidence>
<dbReference type="AlphaFoldDB" id="A0A6H2H9H3"/>
<reference evidence="3 4" key="1">
    <citation type="submission" date="2020-04" db="EMBL/GenBank/DDBJ databases">
        <title>Complete genome of a Psychrophilic, Marine, Gas Vacuolate Bacterium Polaromonas vacuolata KCTC 22033T.</title>
        <authorList>
            <person name="Hwang K."/>
            <person name="Kim K.M."/>
        </authorList>
    </citation>
    <scope>NUCLEOTIDE SEQUENCE [LARGE SCALE GENOMIC DNA]</scope>
    <source>
        <strain evidence="3 4">KCTC 22033</strain>
    </source>
</reference>
<sequence>MKKFTASNQNGVSLIETMVGLVLGILVTLVITQVWGLFESQKQRSISSTSAQSSGLLAMTELEQDIRSAGAGLNNSLAFSCANVYSYFQNGNVSVSPIPAYAGALGLIPVQITDGGSGANSSDTLIVKRGADFLGSIATTITTTMPSSSSELNVSSTAGFFVDDVVVAVDSSSGVCTVMKLTQVQASASKLQHNPGGTPSNNPSNSFQNTNGWPAYPSGAQLFKVGELLSHVYAVNIKNELSLVDYTDALVATTSALAPDIVTIKAQYGVANTGSQNVSAWVKADAASGWNVLNADKVMRIKAIRLVVVSRSTKKEATNVSFPCTNSTGTVLNANGPCAWSDSEPLINLSGSTDWQQYRYRVYQTIIPIRNIIWAS</sequence>
<feature type="compositionally biased region" description="Low complexity" evidence="1">
    <location>
        <begin position="194"/>
        <end position="206"/>
    </location>
</feature>
<dbReference type="RefSeq" id="WP_168922143.1">
    <property type="nucleotide sequence ID" value="NZ_CP051461.1"/>
</dbReference>
<gene>
    <name evidence="3" type="ORF">HC248_01749</name>
</gene>
<evidence type="ECO:0000313" key="3">
    <source>
        <dbReference type="EMBL" id="QJC56443.1"/>
    </source>
</evidence>
<dbReference type="GO" id="GO:0043683">
    <property type="term" value="P:type IV pilus assembly"/>
    <property type="evidence" value="ECO:0007669"/>
    <property type="project" value="InterPro"/>
</dbReference>
<organism evidence="3 4">
    <name type="scientific">Polaromonas vacuolata</name>
    <dbReference type="NCBI Taxonomy" id="37448"/>
    <lineage>
        <taxon>Bacteria</taxon>
        <taxon>Pseudomonadati</taxon>
        <taxon>Pseudomonadota</taxon>
        <taxon>Betaproteobacteria</taxon>
        <taxon>Burkholderiales</taxon>
        <taxon>Comamonadaceae</taxon>
        <taxon>Polaromonas</taxon>
    </lineage>
</organism>